<protein>
    <submittedName>
        <fullName evidence="1">Uncharacterized protein</fullName>
    </submittedName>
</protein>
<reference evidence="1" key="1">
    <citation type="submission" date="2014-11" db="EMBL/GenBank/DDBJ databases">
        <authorList>
            <person name="Amaro Gonzalez C."/>
        </authorList>
    </citation>
    <scope>NUCLEOTIDE SEQUENCE</scope>
</reference>
<name>A0A0E9XJ66_ANGAN</name>
<reference evidence="1" key="2">
    <citation type="journal article" date="2015" name="Fish Shellfish Immunol.">
        <title>Early steps in the European eel (Anguilla anguilla)-Vibrio vulnificus interaction in the gills: Role of the RtxA13 toxin.</title>
        <authorList>
            <person name="Callol A."/>
            <person name="Pajuelo D."/>
            <person name="Ebbesson L."/>
            <person name="Teles M."/>
            <person name="MacKenzie S."/>
            <person name="Amaro C."/>
        </authorList>
    </citation>
    <scope>NUCLEOTIDE SEQUENCE</scope>
</reference>
<accession>A0A0E9XJ66</accession>
<sequence>MLGYRRTSAKGGWVVFMV</sequence>
<evidence type="ECO:0000313" key="1">
    <source>
        <dbReference type="EMBL" id="JAI02487.1"/>
    </source>
</evidence>
<dbReference type="AlphaFoldDB" id="A0A0E9XJ66"/>
<dbReference type="EMBL" id="GBXM01006091">
    <property type="protein sequence ID" value="JAI02487.1"/>
    <property type="molecule type" value="Transcribed_RNA"/>
</dbReference>
<proteinExistence type="predicted"/>
<organism evidence="1">
    <name type="scientific">Anguilla anguilla</name>
    <name type="common">European freshwater eel</name>
    <name type="synonym">Muraena anguilla</name>
    <dbReference type="NCBI Taxonomy" id="7936"/>
    <lineage>
        <taxon>Eukaryota</taxon>
        <taxon>Metazoa</taxon>
        <taxon>Chordata</taxon>
        <taxon>Craniata</taxon>
        <taxon>Vertebrata</taxon>
        <taxon>Euteleostomi</taxon>
        <taxon>Actinopterygii</taxon>
        <taxon>Neopterygii</taxon>
        <taxon>Teleostei</taxon>
        <taxon>Anguilliformes</taxon>
        <taxon>Anguillidae</taxon>
        <taxon>Anguilla</taxon>
    </lineage>
</organism>